<dbReference type="InterPro" id="IPR050583">
    <property type="entry name" value="Mycobacterial_A85_antigen"/>
</dbReference>
<dbReference type="PANTHER" id="PTHR48098:SF1">
    <property type="entry name" value="DIACYLGLYCEROL ACYLTRANSFERASE_MYCOLYLTRANSFERASE AG85A"/>
    <property type="match status" value="1"/>
</dbReference>
<dbReference type="RefSeq" id="WP_265419695.1">
    <property type="nucleotide sequence ID" value="NZ_CP093443.1"/>
</dbReference>
<reference evidence="2" key="1">
    <citation type="submission" date="2022-03" db="EMBL/GenBank/DDBJ databases">
        <title>Brevibacterium spongiae sp. nov., isolated from marine sponge.</title>
        <authorList>
            <person name="Li Z."/>
            <person name="Zhang M."/>
        </authorList>
    </citation>
    <scope>NUCLEOTIDE SEQUENCE</scope>
    <source>
        <strain evidence="2">WHS-Z9</strain>
    </source>
</reference>
<dbReference type="Pfam" id="PF00756">
    <property type="entry name" value="Esterase"/>
    <property type="match status" value="1"/>
</dbReference>
<feature type="compositionally biased region" description="Polar residues" evidence="1">
    <location>
        <begin position="482"/>
        <end position="505"/>
    </location>
</feature>
<feature type="compositionally biased region" description="Basic and acidic residues" evidence="1">
    <location>
        <begin position="471"/>
        <end position="481"/>
    </location>
</feature>
<protein>
    <submittedName>
        <fullName evidence="2">Esterase family protein</fullName>
    </submittedName>
</protein>
<dbReference type="InterPro" id="IPR000801">
    <property type="entry name" value="Esterase-like"/>
</dbReference>
<dbReference type="SUPFAM" id="SSF53474">
    <property type="entry name" value="alpha/beta-Hydrolases"/>
    <property type="match status" value="1"/>
</dbReference>
<accession>A0ABY5SRF4</accession>
<dbReference type="PANTHER" id="PTHR48098">
    <property type="entry name" value="ENTEROCHELIN ESTERASE-RELATED"/>
    <property type="match status" value="1"/>
</dbReference>
<sequence length="525" mass="57433">MRRSLIIAMGARAIRTLTAARSHRGRYPALEQNSAFLGPEPRGKDARSWHIRDKRKLSPRLREFFLYSPALGRTVGVRVLLPGIPAEVSPVIHLYHGGGDDFRSWTDFGSAEELTLDSPYLVVMPDGGAGSYSRLAVGSEVHDWPRFHTEEIPAFLDATYSVDFAPQNQLLAGLSMGGYGAMKYAAWHPDRYGAAAAFSSPLDPLATVPAFDIIAMREGARSMTLFGDPVADRSEWMANSPYALAENLAGLDLWFSAGSGSVEGAKDRDLLESMVNSQGERFAARLNALGIRHSWYPRTSGLHNWNSWERELGAWLKTLERRRDYSSSDRSVNRVADGGTFTHLTGHALFDIHGWRVEISRRRAQIVRFDAVSGAGFSLTGTGSFRVRTPGLFEPRRRYDIAVTGPRGDNAYQQRADKKGRLTITGRLAAAMHDPIIPGKRTQHFTTLGQDEVTTVRITSAPEDAAIDGGRAPDEAHDRRIANTSSGQSTAGDVSDPAQSETTESPAGAYIESGRDSAAADSSER</sequence>
<dbReference type="EMBL" id="CP093443">
    <property type="protein sequence ID" value="UVI37138.1"/>
    <property type="molecule type" value="Genomic_DNA"/>
</dbReference>
<name>A0ABY5SRF4_9MICO</name>
<feature type="region of interest" description="Disordered" evidence="1">
    <location>
        <begin position="460"/>
        <end position="525"/>
    </location>
</feature>
<dbReference type="Proteomes" id="UP001064879">
    <property type="component" value="Chromosome"/>
</dbReference>
<gene>
    <name evidence="2" type="ORF">L1F31_05645</name>
</gene>
<proteinExistence type="predicted"/>
<dbReference type="Gene3D" id="3.40.50.1820">
    <property type="entry name" value="alpha/beta hydrolase"/>
    <property type="match status" value="1"/>
</dbReference>
<evidence type="ECO:0000256" key="1">
    <source>
        <dbReference type="SAM" id="MobiDB-lite"/>
    </source>
</evidence>
<keyword evidence="3" id="KW-1185">Reference proteome</keyword>
<evidence type="ECO:0000313" key="2">
    <source>
        <dbReference type="EMBL" id="UVI37138.1"/>
    </source>
</evidence>
<organism evidence="2 3">
    <name type="scientific">Brevibacterium spongiae</name>
    <dbReference type="NCBI Taxonomy" id="2909672"/>
    <lineage>
        <taxon>Bacteria</taxon>
        <taxon>Bacillati</taxon>
        <taxon>Actinomycetota</taxon>
        <taxon>Actinomycetes</taxon>
        <taxon>Micrococcales</taxon>
        <taxon>Brevibacteriaceae</taxon>
        <taxon>Brevibacterium</taxon>
    </lineage>
</organism>
<evidence type="ECO:0000313" key="3">
    <source>
        <dbReference type="Proteomes" id="UP001064879"/>
    </source>
</evidence>
<dbReference type="InterPro" id="IPR029058">
    <property type="entry name" value="AB_hydrolase_fold"/>
</dbReference>